<gene>
    <name evidence="2" type="ORF">GCM10011340_17840</name>
</gene>
<evidence type="ECO:0000313" key="3">
    <source>
        <dbReference type="Proteomes" id="UP000658258"/>
    </source>
</evidence>
<dbReference type="PROSITE" id="PS51257">
    <property type="entry name" value="PROKAR_LIPOPROTEIN"/>
    <property type="match status" value="1"/>
</dbReference>
<evidence type="ECO:0000256" key="1">
    <source>
        <dbReference type="SAM" id="SignalP"/>
    </source>
</evidence>
<evidence type="ECO:0000313" key="2">
    <source>
        <dbReference type="EMBL" id="GHE62955.1"/>
    </source>
</evidence>
<dbReference type="RefSeq" id="WP_189629879.1">
    <property type="nucleotide sequence ID" value="NZ_BNAG01000002.1"/>
</dbReference>
<accession>A0ABQ3I7T5</accession>
<proteinExistence type="predicted"/>
<sequence length="336" mass="38753">MLHKNAKIIPAIATIIMCLFMQSCASLFNSRYSTVTIETSEPANFIIDEDTLINKMPGPFTTVFENTTQPLSIGFFNEQHQTRISILPVRSKLYYLNLFSPYALGFLVDELNTKKWEYPRRVYVDLAGGFYTPYLPADSALLISRPNRIALTPLSPVGGQHPGLEISYQHMLSIKHSLQFTYKHFIPFNSELAKEARGFAATTEVKRFYRNTRNSRFYLSLGYEYLNKTSEASLSFTEPDGQGDIVVWQLTQIKKQFHSLTPRWGIEYSLGKRLILDGFAGFGARIRNVEHINPPENLEHFNAQWEWINYNFASNRQVKNQWALNLDLNLKIAWLF</sequence>
<feature type="signal peptide" evidence="1">
    <location>
        <begin position="1"/>
        <end position="25"/>
    </location>
</feature>
<comment type="caution">
    <text evidence="2">The sequence shown here is derived from an EMBL/GenBank/DDBJ whole genome shotgun (WGS) entry which is preliminary data.</text>
</comment>
<protein>
    <submittedName>
        <fullName evidence="2">Uncharacterized protein</fullName>
    </submittedName>
</protein>
<organism evidence="2 3">
    <name type="scientific">Roseivirga thermotolerans</name>
    <dbReference type="NCBI Taxonomy" id="1758176"/>
    <lineage>
        <taxon>Bacteria</taxon>
        <taxon>Pseudomonadati</taxon>
        <taxon>Bacteroidota</taxon>
        <taxon>Cytophagia</taxon>
        <taxon>Cytophagales</taxon>
        <taxon>Roseivirgaceae</taxon>
        <taxon>Roseivirga</taxon>
    </lineage>
</organism>
<dbReference type="EMBL" id="BNAG01000002">
    <property type="protein sequence ID" value="GHE62955.1"/>
    <property type="molecule type" value="Genomic_DNA"/>
</dbReference>
<feature type="chain" id="PRO_5046967855" evidence="1">
    <location>
        <begin position="26"/>
        <end position="336"/>
    </location>
</feature>
<keyword evidence="1" id="KW-0732">Signal</keyword>
<dbReference type="Proteomes" id="UP000658258">
    <property type="component" value="Unassembled WGS sequence"/>
</dbReference>
<keyword evidence="3" id="KW-1185">Reference proteome</keyword>
<name>A0ABQ3I7T5_9BACT</name>
<reference evidence="3" key="1">
    <citation type="journal article" date="2019" name="Int. J. Syst. Evol. Microbiol.">
        <title>The Global Catalogue of Microorganisms (GCM) 10K type strain sequencing project: providing services to taxonomists for standard genome sequencing and annotation.</title>
        <authorList>
            <consortium name="The Broad Institute Genomics Platform"/>
            <consortium name="The Broad Institute Genome Sequencing Center for Infectious Disease"/>
            <person name="Wu L."/>
            <person name="Ma J."/>
        </authorList>
    </citation>
    <scope>NUCLEOTIDE SEQUENCE [LARGE SCALE GENOMIC DNA]</scope>
    <source>
        <strain evidence="3">CGMCC 1.15111</strain>
    </source>
</reference>